<dbReference type="FunFam" id="3.30.70.580:FF:000001">
    <property type="entry name" value="tRNA pseudouridine synthase A"/>
    <property type="match status" value="1"/>
</dbReference>
<dbReference type="KEGG" id="alq:C7Y71_002640"/>
<keyword evidence="3 4" id="KW-0413">Isomerase</keyword>
<evidence type="ECO:0000256" key="7">
    <source>
        <dbReference type="RuleBase" id="RU003792"/>
    </source>
</evidence>
<gene>
    <name evidence="4 9" type="primary">truA</name>
    <name evidence="9" type="ORF">C7Y71_002640</name>
</gene>
<feature type="active site" description="Nucleophile" evidence="4 5">
    <location>
        <position position="51"/>
    </location>
</feature>
<comment type="function">
    <text evidence="4">Formation of pseudouridine at positions 38, 39 and 40 in the anticodon stem and loop of transfer RNAs.</text>
</comment>
<dbReference type="GO" id="GO:0031119">
    <property type="term" value="P:tRNA pseudouridine synthesis"/>
    <property type="evidence" value="ECO:0007669"/>
    <property type="project" value="UniProtKB-UniRule"/>
</dbReference>
<dbReference type="Proteomes" id="UP000249375">
    <property type="component" value="Chromosome"/>
</dbReference>
<sequence>MRYFIQLSYDGTNYHGWQVQPNATSVQQTLNEALSTILRQPIATTGAGRTDTGVNAKMMVAHFDVGNEVDENQLTDKLNRLLPHDIAIQHIKRVENEAHARFDAKLRTYHYDIMLVKNPFKRHYATRLYFQLDFGKMNQAAKMLIGTKDFTSFSKTGTDTKTNICTITRACWTELEPGYWRFEISADRFLRNMVRAIVGTLIQVGKGRLTPEEVSNIIEKKDRCAAGESVPAKGLSLADIQY</sequence>
<feature type="binding site" evidence="4 6">
    <location>
        <position position="109"/>
    </location>
    <ligand>
        <name>substrate</name>
    </ligand>
</feature>
<dbReference type="NCBIfam" id="TIGR00071">
    <property type="entry name" value="hisT_truA"/>
    <property type="match status" value="1"/>
</dbReference>
<dbReference type="Pfam" id="PF01416">
    <property type="entry name" value="PseudoU_synth_1"/>
    <property type="match status" value="2"/>
</dbReference>
<dbReference type="GO" id="GO:0160147">
    <property type="term" value="F:tRNA pseudouridine(38-40) synthase activity"/>
    <property type="evidence" value="ECO:0007669"/>
    <property type="project" value="UniProtKB-EC"/>
</dbReference>
<evidence type="ECO:0000256" key="4">
    <source>
        <dbReference type="HAMAP-Rule" id="MF_00171"/>
    </source>
</evidence>
<dbReference type="InterPro" id="IPR020097">
    <property type="entry name" value="PsdUridine_synth_TruA_a/b_dom"/>
</dbReference>
<dbReference type="GO" id="GO:0003723">
    <property type="term" value="F:RNA binding"/>
    <property type="evidence" value="ECO:0007669"/>
    <property type="project" value="InterPro"/>
</dbReference>
<dbReference type="AlphaFoldDB" id="A0A5P8E4R8"/>
<comment type="subunit">
    <text evidence="4">Homodimer.</text>
</comment>
<evidence type="ECO:0000256" key="6">
    <source>
        <dbReference type="PIRSR" id="PIRSR001430-2"/>
    </source>
</evidence>
<protein>
    <recommendedName>
        <fullName evidence="4">tRNA pseudouridine synthase A</fullName>
        <ecNumber evidence="4">5.4.99.12</ecNumber>
    </recommendedName>
    <alternativeName>
        <fullName evidence="4">tRNA pseudouridine(38-40) synthase</fullName>
    </alternativeName>
    <alternativeName>
        <fullName evidence="4">tRNA pseudouridylate synthase I</fullName>
    </alternativeName>
    <alternativeName>
        <fullName evidence="4">tRNA-uridine isomerase I</fullName>
    </alternativeName>
</protein>
<evidence type="ECO:0000313" key="9">
    <source>
        <dbReference type="EMBL" id="QFQ12005.1"/>
    </source>
</evidence>
<keyword evidence="2 4" id="KW-0819">tRNA processing</keyword>
<organism evidence="9 10">
    <name type="scientific">Pseudoprevotella muciniphila</name>
    <dbReference type="NCBI Taxonomy" id="2133944"/>
    <lineage>
        <taxon>Bacteria</taxon>
        <taxon>Pseudomonadati</taxon>
        <taxon>Bacteroidota</taxon>
        <taxon>Bacteroidia</taxon>
        <taxon>Bacteroidales</taxon>
        <taxon>Prevotellaceae</taxon>
        <taxon>Pseudoprevotella</taxon>
    </lineage>
</organism>
<evidence type="ECO:0000313" key="10">
    <source>
        <dbReference type="Proteomes" id="UP000249375"/>
    </source>
</evidence>
<dbReference type="OrthoDB" id="9811823at2"/>
<dbReference type="InterPro" id="IPR020094">
    <property type="entry name" value="TruA/RsuA/RluB/E/F_N"/>
</dbReference>
<reference evidence="9 10" key="1">
    <citation type="submission" date="2018-11" db="EMBL/GenBank/DDBJ databases">
        <authorList>
            <person name="Na S.W."/>
            <person name="Baik M."/>
        </authorList>
    </citation>
    <scope>NUCLEOTIDE SEQUENCE [LARGE SCALE GENOMIC DNA]</scope>
    <source>
        <strain evidence="9 10">E39</strain>
    </source>
</reference>
<comment type="catalytic activity">
    <reaction evidence="4 7">
        <text>uridine(38/39/40) in tRNA = pseudouridine(38/39/40) in tRNA</text>
        <dbReference type="Rhea" id="RHEA:22376"/>
        <dbReference type="Rhea" id="RHEA-COMP:10085"/>
        <dbReference type="Rhea" id="RHEA-COMP:10087"/>
        <dbReference type="ChEBI" id="CHEBI:65314"/>
        <dbReference type="ChEBI" id="CHEBI:65315"/>
        <dbReference type="EC" id="5.4.99.12"/>
    </reaction>
</comment>
<dbReference type="PANTHER" id="PTHR11142">
    <property type="entry name" value="PSEUDOURIDYLATE SYNTHASE"/>
    <property type="match status" value="1"/>
</dbReference>
<dbReference type="Gene3D" id="3.30.70.580">
    <property type="entry name" value="Pseudouridine synthase I, catalytic domain, N-terminal subdomain"/>
    <property type="match status" value="1"/>
</dbReference>
<dbReference type="EC" id="5.4.99.12" evidence="4"/>
<dbReference type="InterPro" id="IPR001406">
    <property type="entry name" value="PsdUridine_synth_TruA"/>
</dbReference>
<dbReference type="PIRSF" id="PIRSF001430">
    <property type="entry name" value="tRNA_psdUrid_synth"/>
    <property type="match status" value="1"/>
</dbReference>
<dbReference type="Gene3D" id="3.30.70.660">
    <property type="entry name" value="Pseudouridine synthase I, catalytic domain, C-terminal subdomain"/>
    <property type="match status" value="1"/>
</dbReference>
<feature type="domain" description="Pseudouridine synthase I TruA alpha/beta" evidence="8">
    <location>
        <begin position="140"/>
        <end position="242"/>
    </location>
</feature>
<proteinExistence type="inferred from homology"/>
<feature type="domain" description="Pseudouridine synthase I TruA alpha/beta" evidence="8">
    <location>
        <begin position="8"/>
        <end position="103"/>
    </location>
</feature>
<evidence type="ECO:0000259" key="8">
    <source>
        <dbReference type="Pfam" id="PF01416"/>
    </source>
</evidence>
<keyword evidence="10" id="KW-1185">Reference proteome</keyword>
<evidence type="ECO:0000256" key="3">
    <source>
        <dbReference type="ARBA" id="ARBA00023235"/>
    </source>
</evidence>
<dbReference type="InterPro" id="IPR020095">
    <property type="entry name" value="PsdUridine_synth_TruA_C"/>
</dbReference>
<evidence type="ECO:0000256" key="5">
    <source>
        <dbReference type="PIRSR" id="PIRSR001430-1"/>
    </source>
</evidence>
<accession>A0A5P8E4R8</accession>
<dbReference type="InterPro" id="IPR020103">
    <property type="entry name" value="PsdUridine_synth_cat_dom_sf"/>
</dbReference>
<comment type="similarity">
    <text evidence="1 4 7">Belongs to the tRNA pseudouridine synthase TruA family.</text>
</comment>
<dbReference type="SUPFAM" id="SSF55120">
    <property type="entry name" value="Pseudouridine synthase"/>
    <property type="match status" value="1"/>
</dbReference>
<name>A0A5P8E4R8_9BACT</name>
<dbReference type="CDD" id="cd02570">
    <property type="entry name" value="PseudoU_synth_EcTruA"/>
    <property type="match status" value="1"/>
</dbReference>
<evidence type="ECO:0000256" key="2">
    <source>
        <dbReference type="ARBA" id="ARBA00022694"/>
    </source>
</evidence>
<comment type="caution">
    <text evidence="4">Lacks conserved residue(s) required for the propagation of feature annotation.</text>
</comment>
<dbReference type="EMBL" id="CP033459">
    <property type="protein sequence ID" value="QFQ12005.1"/>
    <property type="molecule type" value="Genomic_DNA"/>
</dbReference>
<evidence type="ECO:0000256" key="1">
    <source>
        <dbReference type="ARBA" id="ARBA00009375"/>
    </source>
</evidence>
<dbReference type="PANTHER" id="PTHR11142:SF0">
    <property type="entry name" value="TRNA PSEUDOURIDINE SYNTHASE-LIKE 1"/>
    <property type="match status" value="1"/>
</dbReference>
<dbReference type="RefSeq" id="WP_111897693.1">
    <property type="nucleotide sequence ID" value="NZ_CP033459.1"/>
</dbReference>
<dbReference type="HAMAP" id="MF_00171">
    <property type="entry name" value="TruA"/>
    <property type="match status" value="1"/>
</dbReference>